<organism evidence="1 2">
    <name type="scientific">Halioxenophilus aromaticivorans</name>
    <dbReference type="NCBI Taxonomy" id="1306992"/>
    <lineage>
        <taxon>Bacteria</taxon>
        <taxon>Pseudomonadati</taxon>
        <taxon>Pseudomonadota</taxon>
        <taxon>Gammaproteobacteria</taxon>
        <taxon>Alteromonadales</taxon>
        <taxon>Alteromonadaceae</taxon>
        <taxon>Halioxenophilus</taxon>
    </lineage>
</organism>
<dbReference type="InterPro" id="IPR009962">
    <property type="entry name" value="DUF1488"/>
</dbReference>
<keyword evidence="2" id="KW-1185">Reference proteome</keyword>
<dbReference type="InterPro" id="IPR036692">
    <property type="entry name" value="Shew3726-like_sf"/>
</dbReference>
<dbReference type="SUPFAM" id="SSF160272">
    <property type="entry name" value="Shew3726-like"/>
    <property type="match status" value="1"/>
</dbReference>
<dbReference type="Pfam" id="PF07369">
    <property type="entry name" value="DUF1488"/>
    <property type="match status" value="1"/>
</dbReference>
<reference evidence="2" key="1">
    <citation type="journal article" date="2019" name="Int. J. Syst. Evol. Microbiol.">
        <title>The Global Catalogue of Microorganisms (GCM) 10K type strain sequencing project: providing services to taxonomists for standard genome sequencing and annotation.</title>
        <authorList>
            <consortium name="The Broad Institute Genomics Platform"/>
            <consortium name="The Broad Institute Genome Sequencing Center for Infectious Disease"/>
            <person name="Wu L."/>
            <person name="Ma J."/>
        </authorList>
    </citation>
    <scope>NUCLEOTIDE SEQUENCE [LARGE SCALE GENOMIC DNA]</scope>
    <source>
        <strain evidence="2">JCM 19134</strain>
    </source>
</reference>
<sequence>MGKHITFTGKNAWDATTNSMEFQVKIDGARTRCLISREALEDHFGADREKTVDQAFNDNRSEIERVATNIINKGLVNASGEYLIRSSNI</sequence>
<name>A0AAV3U4T7_9ALTE</name>
<evidence type="ECO:0000313" key="1">
    <source>
        <dbReference type="EMBL" id="GAA4945338.1"/>
    </source>
</evidence>
<comment type="caution">
    <text evidence="1">The sequence shown here is derived from an EMBL/GenBank/DDBJ whole genome shotgun (WGS) entry which is preliminary data.</text>
</comment>
<dbReference type="Gene3D" id="3.30.160.140">
    <property type="entry name" value="Shew3726-like"/>
    <property type="match status" value="1"/>
</dbReference>
<gene>
    <name evidence="1" type="ORF">GCM10025791_25620</name>
</gene>
<accession>A0AAV3U4T7</accession>
<evidence type="ECO:0008006" key="3">
    <source>
        <dbReference type="Google" id="ProtNLM"/>
    </source>
</evidence>
<dbReference type="Proteomes" id="UP001409585">
    <property type="component" value="Unassembled WGS sequence"/>
</dbReference>
<dbReference type="AlphaFoldDB" id="A0AAV3U4T7"/>
<proteinExistence type="predicted"/>
<evidence type="ECO:0000313" key="2">
    <source>
        <dbReference type="Proteomes" id="UP001409585"/>
    </source>
</evidence>
<dbReference type="EMBL" id="BAABLX010000024">
    <property type="protein sequence ID" value="GAA4945338.1"/>
    <property type="molecule type" value="Genomic_DNA"/>
</dbReference>
<protein>
    <recommendedName>
        <fullName evidence="3">DUF1488 domain-containing protein</fullName>
    </recommendedName>
</protein>
<dbReference type="RefSeq" id="WP_345422663.1">
    <property type="nucleotide sequence ID" value="NZ_AP031496.1"/>
</dbReference>